<dbReference type="Proteomes" id="UP000576225">
    <property type="component" value="Unassembled WGS sequence"/>
</dbReference>
<feature type="domain" description="ApeI dehydratase-like" evidence="1">
    <location>
        <begin position="23"/>
        <end position="98"/>
    </location>
</feature>
<dbReference type="InterPro" id="IPR029069">
    <property type="entry name" value="HotDog_dom_sf"/>
</dbReference>
<sequence length="123" mass="13266">MSEKSLLAKALEERIVRFGAAGEGKFEAELRFDPEFPGFAGHFEGNPLVPGVCLIQAAELLAERALQKPVAIRSIGQVKFFRPLQPGDSGVFTLAVEGSRLSGSVATGPGERVCKFTMELEMK</sequence>
<proteinExistence type="predicted"/>
<dbReference type="Pfam" id="PF22818">
    <property type="entry name" value="ApeI-like"/>
    <property type="match status" value="1"/>
</dbReference>
<evidence type="ECO:0000313" key="5">
    <source>
        <dbReference type="Proteomes" id="UP000576225"/>
    </source>
</evidence>
<evidence type="ECO:0000313" key="2">
    <source>
        <dbReference type="EMBL" id="NMD86662.1"/>
    </source>
</evidence>
<dbReference type="Proteomes" id="UP000245959">
    <property type="component" value="Unassembled WGS sequence"/>
</dbReference>
<reference evidence="3 4" key="1">
    <citation type="submission" date="2018-04" db="EMBL/GenBank/DDBJ databases">
        <title>Genomic Encyclopedia of Type Strains, Phase IV (KMG-IV): sequencing the most valuable type-strain genomes for metagenomic binning, comparative biology and taxonomic classification.</title>
        <authorList>
            <person name="Goeker M."/>
        </authorList>
    </citation>
    <scope>NUCLEOTIDE SEQUENCE [LARGE SCALE GENOMIC DNA]</scope>
    <source>
        <strain evidence="3 4">DSM 14823</strain>
    </source>
</reference>
<accession>A0A2U1B0M7</accession>
<dbReference type="GO" id="GO:0016829">
    <property type="term" value="F:lyase activity"/>
    <property type="evidence" value="ECO:0007669"/>
    <property type="project" value="UniProtKB-KW"/>
</dbReference>
<name>A0A2U1B0M7_9BACT</name>
<dbReference type="GeneID" id="78295204"/>
<dbReference type="EMBL" id="QEKH01000012">
    <property type="protein sequence ID" value="PVY42057.1"/>
    <property type="molecule type" value="Genomic_DNA"/>
</dbReference>
<dbReference type="SUPFAM" id="SSF54637">
    <property type="entry name" value="Thioesterase/thiol ester dehydrase-isomerase"/>
    <property type="match status" value="1"/>
</dbReference>
<protein>
    <submittedName>
        <fullName evidence="3">3-hydroxymyristoyl/3-hydroxydecanoyl-(Acyl carrier protein) dehydratase</fullName>
    </submittedName>
</protein>
<dbReference type="EMBL" id="JABAEW010000013">
    <property type="protein sequence ID" value="NMD86662.1"/>
    <property type="molecule type" value="Genomic_DNA"/>
</dbReference>
<gene>
    <name evidence="3" type="ORF">C8D82_11254</name>
    <name evidence="2" type="ORF">HF882_08715</name>
</gene>
<comment type="caution">
    <text evidence="3">The sequence shown here is derived from an EMBL/GenBank/DDBJ whole genome shotgun (WGS) entry which is preliminary data.</text>
</comment>
<dbReference type="AlphaFoldDB" id="A0A2U1B0M7"/>
<evidence type="ECO:0000259" key="1">
    <source>
        <dbReference type="Pfam" id="PF22818"/>
    </source>
</evidence>
<dbReference type="RefSeq" id="WP_116883897.1">
    <property type="nucleotide sequence ID" value="NZ_CABMMC010000069.1"/>
</dbReference>
<dbReference type="InterPro" id="IPR054545">
    <property type="entry name" value="ApeI-like"/>
</dbReference>
<keyword evidence="4" id="KW-1185">Reference proteome</keyword>
<evidence type="ECO:0000313" key="4">
    <source>
        <dbReference type="Proteomes" id="UP000245959"/>
    </source>
</evidence>
<dbReference type="OrthoDB" id="9772788at2"/>
<organism evidence="3 4">
    <name type="scientific">Victivallis vadensis</name>
    <dbReference type="NCBI Taxonomy" id="172901"/>
    <lineage>
        <taxon>Bacteria</taxon>
        <taxon>Pseudomonadati</taxon>
        <taxon>Lentisphaerota</taxon>
        <taxon>Lentisphaeria</taxon>
        <taxon>Victivallales</taxon>
        <taxon>Victivallaceae</taxon>
        <taxon>Victivallis</taxon>
    </lineage>
</organism>
<evidence type="ECO:0000313" key="3">
    <source>
        <dbReference type="EMBL" id="PVY42057.1"/>
    </source>
</evidence>
<reference evidence="2 5" key="2">
    <citation type="submission" date="2020-04" db="EMBL/GenBank/DDBJ databases">
        <authorList>
            <person name="Hitch T.C.A."/>
            <person name="Wylensek D."/>
            <person name="Clavel T."/>
        </authorList>
    </citation>
    <scope>NUCLEOTIDE SEQUENCE [LARGE SCALE GENOMIC DNA]</scope>
    <source>
        <strain evidence="2 5">COR2-253-APC-1A</strain>
    </source>
</reference>
<dbReference type="Gene3D" id="3.10.129.10">
    <property type="entry name" value="Hotdog Thioesterase"/>
    <property type="match status" value="1"/>
</dbReference>